<dbReference type="FunFam" id="1.10.600.10:FF:000001">
    <property type="entry name" value="Geranylgeranyl diphosphate synthase"/>
    <property type="match status" value="1"/>
</dbReference>
<dbReference type="SFLD" id="SFLDG01017">
    <property type="entry name" value="Polyprenyl_Transferase_Like"/>
    <property type="match status" value="1"/>
</dbReference>
<dbReference type="PANTHER" id="PTHR43281:SF1">
    <property type="entry name" value="FARNESYL DIPHOSPHATE SYNTHASE"/>
    <property type="match status" value="1"/>
</dbReference>
<dbReference type="SFLD" id="SFLDS00005">
    <property type="entry name" value="Isoprenoid_Synthase_Type_I"/>
    <property type="match status" value="1"/>
</dbReference>
<dbReference type="PROSITE" id="PS00723">
    <property type="entry name" value="POLYPRENYL_SYNTHASE_1"/>
    <property type="match status" value="1"/>
</dbReference>
<proteinExistence type="inferred from homology"/>
<keyword evidence="3 7" id="KW-0808">Transferase</keyword>
<dbReference type="GO" id="GO:0016114">
    <property type="term" value="P:terpenoid biosynthetic process"/>
    <property type="evidence" value="ECO:0007669"/>
    <property type="project" value="UniProtKB-ARBA"/>
</dbReference>
<organism evidence="8 9">
    <name type="scientific">Spirobacillus cienkowskii</name>
    <dbReference type="NCBI Taxonomy" id="495820"/>
    <lineage>
        <taxon>Bacteria</taxon>
        <taxon>Pseudomonadati</taxon>
        <taxon>Bdellovibrionota</taxon>
        <taxon>Oligoflexia</taxon>
        <taxon>Silvanigrellales</taxon>
        <taxon>Spirobacillus</taxon>
    </lineage>
</organism>
<dbReference type="Proteomes" id="UP000253934">
    <property type="component" value="Unassembled WGS sequence"/>
</dbReference>
<dbReference type="Pfam" id="PF00348">
    <property type="entry name" value="polyprenyl_synt"/>
    <property type="match status" value="1"/>
</dbReference>
<name>A0A369KRC4_9BACT</name>
<protein>
    <submittedName>
        <fullName evidence="8">Polyprenyl synthetase family protein</fullName>
    </submittedName>
</protein>
<dbReference type="GO" id="GO:0004659">
    <property type="term" value="F:prenyltransferase activity"/>
    <property type="evidence" value="ECO:0007669"/>
    <property type="project" value="InterPro"/>
</dbReference>
<dbReference type="Gene3D" id="1.10.600.10">
    <property type="entry name" value="Farnesyl Diphosphate Synthase"/>
    <property type="match status" value="1"/>
</dbReference>
<sequence length="349" mass="38758">MLVKNTLRKIRNHIRHKGHFVMTFLLPLETLKELIENDLLGEDTLSQASLQVINPINEINKAYHYPLKAGGKRIRPLLALLTAGALSGRQGIETARPSALSLEKIHTYSLVHDDLPCMDNDDLRRGMPTTHKIYGEAKALLVGDALLTEAFAAIAKTPLPPLQHKISLAHFITDLAEASGTKGMILGQWLDISLSGMHDLTWEQLEVIHKNKTGMLLGASLSLGFLAGLACYENSHIPCNWKMLHSNIKESGVLIGLSFQIIDDILDSTQTEQQLGKTAGKDLTQQKQTAVRLLGITKSRALAKTYTEHAISLLHDALNHCQQDNLALETSHYKNLLFDIINHLLLREY</sequence>
<accession>A0A369KRC4</accession>
<dbReference type="PANTHER" id="PTHR43281">
    <property type="entry name" value="FARNESYL DIPHOSPHATE SYNTHASE"/>
    <property type="match status" value="1"/>
</dbReference>
<dbReference type="PROSITE" id="PS00444">
    <property type="entry name" value="POLYPRENYL_SYNTHASE_2"/>
    <property type="match status" value="1"/>
</dbReference>
<evidence type="ECO:0000256" key="7">
    <source>
        <dbReference type="RuleBase" id="RU004466"/>
    </source>
</evidence>
<evidence type="ECO:0000256" key="1">
    <source>
        <dbReference type="ARBA" id="ARBA00001946"/>
    </source>
</evidence>
<dbReference type="CDD" id="cd00685">
    <property type="entry name" value="Trans_IPPS_HT"/>
    <property type="match status" value="1"/>
</dbReference>
<evidence type="ECO:0000313" key="9">
    <source>
        <dbReference type="Proteomes" id="UP000253934"/>
    </source>
</evidence>
<evidence type="ECO:0000256" key="2">
    <source>
        <dbReference type="ARBA" id="ARBA00006706"/>
    </source>
</evidence>
<gene>
    <name evidence="8" type="ORF">DCC88_05840</name>
</gene>
<keyword evidence="5" id="KW-0460">Magnesium</keyword>
<comment type="cofactor">
    <cofactor evidence="1">
        <name>Mg(2+)</name>
        <dbReference type="ChEBI" id="CHEBI:18420"/>
    </cofactor>
</comment>
<evidence type="ECO:0000256" key="4">
    <source>
        <dbReference type="ARBA" id="ARBA00022723"/>
    </source>
</evidence>
<comment type="caution">
    <text evidence="8">The sequence shown here is derived from an EMBL/GenBank/DDBJ whole genome shotgun (WGS) entry which is preliminary data.</text>
</comment>
<reference evidence="8" key="1">
    <citation type="submission" date="2018-04" db="EMBL/GenBank/DDBJ databases">
        <title>Draft genome sequence of the Candidatus Spirobacillus cienkowskii, a pathogen of freshwater Daphnia species, reconstructed from hemolymph metagenomic reads.</title>
        <authorList>
            <person name="Bresciani L."/>
            <person name="Lemos L.N."/>
            <person name="Wale N."/>
            <person name="Lin J.Y."/>
            <person name="Fernandes G.R."/>
            <person name="Duffy M.A."/>
            <person name="Rodrigues J.M."/>
        </authorList>
    </citation>
    <scope>NUCLEOTIDE SEQUENCE [LARGE SCALE GENOMIC DNA]</scope>
    <source>
        <strain evidence="8">Binning01</strain>
    </source>
</reference>
<keyword evidence="4" id="KW-0479">Metal-binding</keyword>
<dbReference type="InterPro" id="IPR008949">
    <property type="entry name" value="Isoprenoid_synthase_dom_sf"/>
</dbReference>
<dbReference type="AlphaFoldDB" id="A0A369KRC4"/>
<dbReference type="EMBL" id="QOVW01000063">
    <property type="protein sequence ID" value="RDB36298.1"/>
    <property type="molecule type" value="Genomic_DNA"/>
</dbReference>
<keyword evidence="6" id="KW-0414">Isoprene biosynthesis</keyword>
<dbReference type="InterPro" id="IPR033749">
    <property type="entry name" value="Polyprenyl_synt_CS"/>
</dbReference>
<evidence type="ECO:0000256" key="5">
    <source>
        <dbReference type="ARBA" id="ARBA00022842"/>
    </source>
</evidence>
<evidence type="ECO:0000313" key="8">
    <source>
        <dbReference type="EMBL" id="RDB36298.1"/>
    </source>
</evidence>
<comment type="similarity">
    <text evidence="2 7">Belongs to the FPP/GGPP synthase family.</text>
</comment>
<evidence type="ECO:0000256" key="6">
    <source>
        <dbReference type="ARBA" id="ARBA00023229"/>
    </source>
</evidence>
<keyword evidence="9" id="KW-1185">Reference proteome</keyword>
<dbReference type="SUPFAM" id="SSF48576">
    <property type="entry name" value="Terpenoid synthases"/>
    <property type="match status" value="1"/>
</dbReference>
<dbReference type="GO" id="GO:0046872">
    <property type="term" value="F:metal ion binding"/>
    <property type="evidence" value="ECO:0007669"/>
    <property type="project" value="UniProtKB-KW"/>
</dbReference>
<dbReference type="InterPro" id="IPR000092">
    <property type="entry name" value="Polyprenyl_synt"/>
</dbReference>
<evidence type="ECO:0000256" key="3">
    <source>
        <dbReference type="ARBA" id="ARBA00022679"/>
    </source>
</evidence>